<evidence type="ECO:0000313" key="2">
    <source>
        <dbReference type="Proteomes" id="UP000603640"/>
    </source>
</evidence>
<dbReference type="EMBL" id="JACRVF010000008">
    <property type="protein sequence ID" value="MBC5995016.1"/>
    <property type="molecule type" value="Genomic_DNA"/>
</dbReference>
<dbReference type="AlphaFoldDB" id="A0A923NA08"/>
<protein>
    <submittedName>
        <fullName evidence="1">Uncharacterized protein</fullName>
    </submittedName>
</protein>
<name>A0A923NA08_9BACT</name>
<evidence type="ECO:0000313" key="1">
    <source>
        <dbReference type="EMBL" id="MBC5995016.1"/>
    </source>
</evidence>
<dbReference type="RefSeq" id="WP_187069043.1">
    <property type="nucleotide sequence ID" value="NZ_JACRVF010000008.1"/>
</dbReference>
<organism evidence="1 2">
    <name type="scientific">Pontibacter cellulosilyticus</name>
    <dbReference type="NCBI Taxonomy" id="1720253"/>
    <lineage>
        <taxon>Bacteria</taxon>
        <taxon>Pseudomonadati</taxon>
        <taxon>Bacteroidota</taxon>
        <taxon>Cytophagia</taxon>
        <taxon>Cytophagales</taxon>
        <taxon>Hymenobacteraceae</taxon>
        <taxon>Pontibacter</taxon>
    </lineage>
</organism>
<accession>A0A923NA08</accession>
<dbReference type="Proteomes" id="UP000603640">
    <property type="component" value="Unassembled WGS sequence"/>
</dbReference>
<comment type="caution">
    <text evidence="1">The sequence shown here is derived from an EMBL/GenBank/DDBJ whole genome shotgun (WGS) entry which is preliminary data.</text>
</comment>
<reference evidence="1" key="1">
    <citation type="submission" date="2020-08" db="EMBL/GenBank/DDBJ databases">
        <title>Pontibacter sp. SD6 16S ribosomal RNA gene Genome sequencing and assembly.</title>
        <authorList>
            <person name="Kang M."/>
        </authorList>
    </citation>
    <scope>NUCLEOTIDE SEQUENCE</scope>
    <source>
        <strain evidence="1">SD6</strain>
    </source>
</reference>
<proteinExistence type="predicted"/>
<gene>
    <name evidence="1" type="ORF">H8S84_19375</name>
</gene>
<keyword evidence="2" id="KW-1185">Reference proteome</keyword>
<sequence length="441" mass="49330">MEIIGVDKDGFFATYTVNNQITLEHYNPDHERFWTTALSPKTNDGKSAKFHCVEMLKGDLYMLSYNTTGNSTRVYSQKISHNGNYAPDIELIAQSNKGDNVLMAKAPDDAAFAVAVNGEDSHTISLFSHELVPRWTSTIKYKGNAEELLVQPDGTTYLLTKAPAAAPATTAYYLYQFNSETGKSSELVLGHTEYRPIRAKMAAVSGNIVAVTGYVSPSNSVASHNPEPIGTFLYRIDKRHFQDRFASYAPFSKKFISEYKRLKPDNDNSQRLRNLHLDKAIPTPDGGLYLLGEVCETENRAGTFVYHNNDILVIKLRKNGSTAFTTSINKLQSGTNMQNTIRSYFAAVVQDTLRILYLDFEFKNQADDKIAMYSPRSSLKTPVMVSVHPDGAKTVKPLHTTKTGSAHGFYLRPCSAYTVNNNEYIVIGMGPDFYRYGRMKF</sequence>